<dbReference type="Proteomes" id="UP000595224">
    <property type="component" value="Chromosome"/>
</dbReference>
<evidence type="ECO:0000256" key="2">
    <source>
        <dbReference type="SAM" id="SignalP"/>
    </source>
</evidence>
<accession>A0A7T3RCC3</accession>
<dbReference type="KEGG" id="tper:IWA51_09445"/>
<dbReference type="PANTHER" id="PTHR47824:SF3">
    <property type="entry name" value="UBIQUITIN-LIKE DOMAIN-CONTAINING PROTEIN"/>
    <property type="match status" value="1"/>
</dbReference>
<organism evidence="3 4">
    <name type="scientific">Treponema peruense</name>
    <dbReference type="NCBI Taxonomy" id="2787628"/>
    <lineage>
        <taxon>Bacteria</taxon>
        <taxon>Pseudomonadati</taxon>
        <taxon>Spirochaetota</taxon>
        <taxon>Spirochaetia</taxon>
        <taxon>Spirochaetales</taxon>
        <taxon>Treponemataceae</taxon>
        <taxon>Treponema</taxon>
    </lineage>
</organism>
<dbReference type="InterPro" id="IPR036465">
    <property type="entry name" value="vWFA_dom_sf"/>
</dbReference>
<evidence type="ECO:0000313" key="3">
    <source>
        <dbReference type="EMBL" id="QQA00487.1"/>
    </source>
</evidence>
<feature type="region of interest" description="Disordered" evidence="1">
    <location>
        <begin position="190"/>
        <end position="214"/>
    </location>
</feature>
<dbReference type="Gene3D" id="3.40.50.410">
    <property type="entry name" value="von Willebrand factor, type A domain"/>
    <property type="match status" value="1"/>
</dbReference>
<reference evidence="3 4" key="1">
    <citation type="submission" date="2020-11" db="EMBL/GenBank/DDBJ databases">
        <title>Treponema Peruensis nv. sp., first commensal Treponema isolated from human feces.</title>
        <authorList>
            <person name="Belkhou C."/>
            <person name="Raes J."/>
        </authorList>
    </citation>
    <scope>NUCLEOTIDE SEQUENCE [LARGE SCALE GENOMIC DNA]</scope>
    <source>
        <strain evidence="3 4">RCC2812</strain>
    </source>
</reference>
<dbReference type="AlphaFoldDB" id="A0A7T3RCC3"/>
<keyword evidence="2" id="KW-0732">Signal</keyword>
<protein>
    <submittedName>
        <fullName evidence="3">VWA domain-containing protein</fullName>
    </submittedName>
</protein>
<sequence>MKKNIFLGVIVYIFASVLSSYAQEQNAPAENRGPLTVLQEDLVVERNSSLGGIDLYIRKKNGTESVMLVETTKDPLGKADNYAYRAAEWNAVNGNEIRYLDGKELKSEYSRFSLVSSTVVSHGDFAECFHIYIPQEIHYGYPWSRNGTVKIGKGTFINIRTFSKKYADYTGEFADNPFMFDIAPVPVSAPKSEPVPLPEPEPEPEKPAPLPEPEVTLTDQYNSAAAEKFAELADKGRGAVTYSKGPETLCQDLLESVEAVMPKDAADIVFAIDTTGSMKDDMDTLKNEWVPKLFEQAKKFGDLRLGLLFYRDYNDSYSFKGLPVKYFDFTRYPQQFEKCLATAVIRGNEGGDVPEAVYEALYAALKYYDWRKDASKKIILIGDAEPHPSPRGSKKITQEYVTTLAAEKGIVLDCIIVPDGKGGAR</sequence>
<keyword evidence="4" id="KW-1185">Reference proteome</keyword>
<feature type="chain" id="PRO_5032292319" evidence="2">
    <location>
        <begin position="23"/>
        <end position="425"/>
    </location>
</feature>
<dbReference type="CDD" id="cd00198">
    <property type="entry name" value="vWFA"/>
    <property type="match status" value="1"/>
</dbReference>
<dbReference type="RefSeq" id="WP_198442224.1">
    <property type="nucleotide sequence ID" value="NZ_CBCSHE010000009.1"/>
</dbReference>
<dbReference type="SUPFAM" id="SSF53300">
    <property type="entry name" value="vWA-like"/>
    <property type="match status" value="1"/>
</dbReference>
<dbReference type="EMBL" id="CP064936">
    <property type="protein sequence ID" value="QQA00487.1"/>
    <property type="molecule type" value="Genomic_DNA"/>
</dbReference>
<evidence type="ECO:0000313" key="4">
    <source>
        <dbReference type="Proteomes" id="UP000595224"/>
    </source>
</evidence>
<evidence type="ECO:0000256" key="1">
    <source>
        <dbReference type="SAM" id="MobiDB-lite"/>
    </source>
</evidence>
<name>A0A7T3RCC3_9SPIR</name>
<gene>
    <name evidence="3" type="ORF">IWA51_09445</name>
</gene>
<proteinExistence type="predicted"/>
<dbReference type="PANTHER" id="PTHR47824">
    <property type="entry name" value="UBIQUITIN-LIKE DOMAIN-CONTAINING PROTEIN"/>
    <property type="match status" value="1"/>
</dbReference>
<feature type="signal peptide" evidence="2">
    <location>
        <begin position="1"/>
        <end position="22"/>
    </location>
</feature>